<keyword evidence="1" id="KW-0175">Coiled coil</keyword>
<feature type="non-terminal residue" evidence="4">
    <location>
        <position position="1"/>
    </location>
</feature>
<comment type="caution">
    <text evidence="4">The sequence shown here is derived from an EMBL/GenBank/DDBJ whole genome shotgun (WGS) entry which is preliminary data.</text>
</comment>
<dbReference type="InterPro" id="IPR048863">
    <property type="entry name" value="BRR2_plug"/>
</dbReference>
<evidence type="ECO:0000256" key="1">
    <source>
        <dbReference type="SAM" id="Coils"/>
    </source>
</evidence>
<feature type="region of interest" description="Disordered" evidence="2">
    <location>
        <begin position="213"/>
        <end position="236"/>
    </location>
</feature>
<proteinExistence type="predicted"/>
<dbReference type="OrthoDB" id="5575at2759"/>
<feature type="non-terminal residue" evidence="4">
    <location>
        <position position="236"/>
    </location>
</feature>
<name>A0A9N9JTL9_9GLOM</name>
<feature type="domain" description="Pre-mRNA-splicing helicase BRR2-like plug" evidence="3">
    <location>
        <begin position="106"/>
        <end position="164"/>
    </location>
</feature>
<sequence>NQYQYTANSNLVLQANRSELPRRDHEPSGEPESLWGKINPKDFGTRAQRDTVKNLQAKKTKALKSADAEERKNRRKEEKFAYGYSNVLAATEYFDGLSYRPRTKETRETYELILAFVHQNLGDQAQDVIRSAADDILQILIKKKEIENVIGSITSDRFAQLVNLGKKITDYYSGDQMDLDKDNELAGEIDDELGVAVVFDDEDEDYEDEYGKYEVESEEEEDEGGVEAETTGVLGV</sequence>
<accession>A0A9N9JTL9</accession>
<organism evidence="4 5">
    <name type="scientific">Racocetra fulgida</name>
    <dbReference type="NCBI Taxonomy" id="60492"/>
    <lineage>
        <taxon>Eukaryota</taxon>
        <taxon>Fungi</taxon>
        <taxon>Fungi incertae sedis</taxon>
        <taxon>Mucoromycota</taxon>
        <taxon>Glomeromycotina</taxon>
        <taxon>Glomeromycetes</taxon>
        <taxon>Diversisporales</taxon>
        <taxon>Gigasporaceae</taxon>
        <taxon>Racocetra</taxon>
    </lineage>
</organism>
<dbReference type="Proteomes" id="UP000789396">
    <property type="component" value="Unassembled WGS sequence"/>
</dbReference>
<dbReference type="AlphaFoldDB" id="A0A9N9JTL9"/>
<evidence type="ECO:0000313" key="5">
    <source>
        <dbReference type="Proteomes" id="UP000789396"/>
    </source>
</evidence>
<feature type="compositionally biased region" description="Acidic residues" evidence="2">
    <location>
        <begin position="216"/>
        <end position="226"/>
    </location>
</feature>
<feature type="compositionally biased region" description="Low complexity" evidence="2">
    <location>
        <begin position="227"/>
        <end position="236"/>
    </location>
</feature>
<protein>
    <submittedName>
        <fullName evidence="4">8837_t:CDS:1</fullName>
    </submittedName>
</protein>
<gene>
    <name evidence="4" type="ORF">RFULGI_LOCUS16777</name>
</gene>
<keyword evidence="5" id="KW-1185">Reference proteome</keyword>
<evidence type="ECO:0000259" key="3">
    <source>
        <dbReference type="Pfam" id="PF21188"/>
    </source>
</evidence>
<evidence type="ECO:0000313" key="4">
    <source>
        <dbReference type="EMBL" id="CAG8791368.1"/>
    </source>
</evidence>
<feature type="compositionally biased region" description="Polar residues" evidence="2">
    <location>
        <begin position="1"/>
        <end position="17"/>
    </location>
</feature>
<feature type="region of interest" description="Disordered" evidence="2">
    <location>
        <begin position="1"/>
        <end position="44"/>
    </location>
</feature>
<feature type="coiled-coil region" evidence="1">
    <location>
        <begin position="52"/>
        <end position="79"/>
    </location>
</feature>
<feature type="compositionally biased region" description="Basic and acidic residues" evidence="2">
    <location>
        <begin position="19"/>
        <end position="28"/>
    </location>
</feature>
<evidence type="ECO:0000256" key="2">
    <source>
        <dbReference type="SAM" id="MobiDB-lite"/>
    </source>
</evidence>
<dbReference type="EMBL" id="CAJVPZ010061682">
    <property type="protein sequence ID" value="CAG8791368.1"/>
    <property type="molecule type" value="Genomic_DNA"/>
</dbReference>
<reference evidence="4" key="1">
    <citation type="submission" date="2021-06" db="EMBL/GenBank/DDBJ databases">
        <authorList>
            <person name="Kallberg Y."/>
            <person name="Tangrot J."/>
            <person name="Rosling A."/>
        </authorList>
    </citation>
    <scope>NUCLEOTIDE SEQUENCE</scope>
    <source>
        <strain evidence="4">IN212</strain>
    </source>
</reference>
<dbReference type="Pfam" id="PF21188">
    <property type="entry name" value="BRR2_plug"/>
    <property type="match status" value="1"/>
</dbReference>